<dbReference type="RefSeq" id="WP_163645808.1">
    <property type="nucleotide sequence ID" value="NZ_AP022613.1"/>
</dbReference>
<dbReference type="STRING" id="44010.AWC00_10055"/>
<sequence length="176" mass="18544">MTALAMLTDRNRGFAAAHPGRRPALEPTLKTVILCCADHRADPAHVLGLQPNEAIVIRNPGGRVTPNFLGSLAVLATVARTEGLSTRYELIVMQHTDCGLSHLSPDAHADVLASFLGVTPAEVAAKHIGDPREAVRNDVALLRNSFVAPGALVSSGVVYDVDTGRVEVIVSPLTSD</sequence>
<evidence type="ECO:0000313" key="9">
    <source>
        <dbReference type="Proteomes" id="UP000467385"/>
    </source>
</evidence>
<name>A0A1X1TFE5_9MYCO</name>
<feature type="binding site" evidence="7">
    <location>
        <position position="36"/>
    </location>
    <ligand>
        <name>Zn(2+)</name>
        <dbReference type="ChEBI" id="CHEBI:29105"/>
    </ligand>
</feature>
<dbReference type="SMART" id="SM00947">
    <property type="entry name" value="Pro_CA"/>
    <property type="match status" value="1"/>
</dbReference>
<feature type="binding site" evidence="7">
    <location>
        <position position="38"/>
    </location>
    <ligand>
        <name>Zn(2+)</name>
        <dbReference type="ChEBI" id="CHEBI:29105"/>
    </ligand>
</feature>
<comment type="function">
    <text evidence="5">Catalyzes the reversible hydration of carbon dioxide to form bicarbonate.</text>
</comment>
<evidence type="ECO:0000313" key="8">
    <source>
        <dbReference type="EMBL" id="BBZ39002.1"/>
    </source>
</evidence>
<feature type="binding site" evidence="7">
    <location>
        <position position="95"/>
    </location>
    <ligand>
        <name>Zn(2+)</name>
        <dbReference type="ChEBI" id="CHEBI:29105"/>
    </ligand>
</feature>
<dbReference type="InterPro" id="IPR001765">
    <property type="entry name" value="Carbonic_anhydrase"/>
</dbReference>
<reference evidence="8 9" key="1">
    <citation type="journal article" date="2019" name="Emerg. Microbes Infect.">
        <title>Comprehensive subspecies identification of 175 nontuberculous mycobacteria species based on 7547 genomic profiles.</title>
        <authorList>
            <person name="Matsumoto Y."/>
            <person name="Kinjo T."/>
            <person name="Motooka D."/>
            <person name="Nabeya D."/>
            <person name="Jung N."/>
            <person name="Uechi K."/>
            <person name="Horii T."/>
            <person name="Iida T."/>
            <person name="Fujita J."/>
            <person name="Nakamura S."/>
        </authorList>
    </citation>
    <scope>NUCLEOTIDE SEQUENCE [LARGE SCALE GENOMIC DNA]</scope>
    <source>
        <strain evidence="8 9">JCM 14738</strain>
    </source>
</reference>
<dbReference type="EC" id="4.2.1.1" evidence="2"/>
<dbReference type="PANTHER" id="PTHR43175">
    <property type="entry name" value="CARBONIC ANHYDRASE"/>
    <property type="match status" value="1"/>
</dbReference>
<evidence type="ECO:0000256" key="2">
    <source>
        <dbReference type="ARBA" id="ARBA00012925"/>
    </source>
</evidence>
<evidence type="ECO:0000256" key="6">
    <source>
        <dbReference type="ARBA" id="ARBA00048348"/>
    </source>
</evidence>
<gene>
    <name evidence="8" type="ORF">MCNS_20650</name>
</gene>
<comment type="catalytic activity">
    <reaction evidence="6">
        <text>hydrogencarbonate + H(+) = CO2 + H2O</text>
        <dbReference type="Rhea" id="RHEA:10748"/>
        <dbReference type="ChEBI" id="CHEBI:15377"/>
        <dbReference type="ChEBI" id="CHEBI:15378"/>
        <dbReference type="ChEBI" id="CHEBI:16526"/>
        <dbReference type="ChEBI" id="CHEBI:17544"/>
        <dbReference type="EC" id="4.2.1.1"/>
    </reaction>
</comment>
<dbReference type="AlphaFoldDB" id="A0A1X1TFE5"/>
<dbReference type="Pfam" id="PF00484">
    <property type="entry name" value="Pro_CA"/>
    <property type="match status" value="1"/>
</dbReference>
<proteinExistence type="inferred from homology"/>
<dbReference type="EMBL" id="AP022613">
    <property type="protein sequence ID" value="BBZ39002.1"/>
    <property type="molecule type" value="Genomic_DNA"/>
</dbReference>
<dbReference type="Gene3D" id="3.40.1050.10">
    <property type="entry name" value="Carbonic anhydrase"/>
    <property type="match status" value="1"/>
</dbReference>
<dbReference type="SUPFAM" id="SSF53056">
    <property type="entry name" value="beta-carbonic anhydrase, cab"/>
    <property type="match status" value="1"/>
</dbReference>
<comment type="similarity">
    <text evidence="1">Belongs to the beta-class carbonic anhydrase family.</text>
</comment>
<dbReference type="PANTHER" id="PTHR43175:SF3">
    <property type="entry name" value="CARBON DISULFIDE HYDROLASE"/>
    <property type="match status" value="1"/>
</dbReference>
<evidence type="ECO:0000256" key="3">
    <source>
        <dbReference type="ARBA" id="ARBA00022723"/>
    </source>
</evidence>
<dbReference type="GO" id="GO:0004089">
    <property type="term" value="F:carbonate dehydratase activity"/>
    <property type="evidence" value="ECO:0007669"/>
    <property type="project" value="UniProtKB-EC"/>
</dbReference>
<accession>A0A1X1TFE5</accession>
<dbReference type="InterPro" id="IPR036874">
    <property type="entry name" value="Carbonic_anhydrase_sf"/>
</dbReference>
<protein>
    <recommendedName>
        <fullName evidence="2">carbonic anhydrase</fullName>
        <ecNumber evidence="2">4.2.1.1</ecNumber>
    </recommendedName>
</protein>
<dbReference type="GO" id="GO:0008270">
    <property type="term" value="F:zinc ion binding"/>
    <property type="evidence" value="ECO:0007669"/>
    <property type="project" value="InterPro"/>
</dbReference>
<dbReference type="Proteomes" id="UP000467385">
    <property type="component" value="Chromosome"/>
</dbReference>
<evidence type="ECO:0000256" key="1">
    <source>
        <dbReference type="ARBA" id="ARBA00006217"/>
    </source>
</evidence>
<evidence type="ECO:0000256" key="7">
    <source>
        <dbReference type="PIRSR" id="PIRSR601765-1"/>
    </source>
</evidence>
<organism evidence="8 9">
    <name type="scientific">Mycobacterium conspicuum</name>
    <dbReference type="NCBI Taxonomy" id="44010"/>
    <lineage>
        <taxon>Bacteria</taxon>
        <taxon>Bacillati</taxon>
        <taxon>Actinomycetota</taxon>
        <taxon>Actinomycetes</taxon>
        <taxon>Mycobacteriales</taxon>
        <taxon>Mycobacteriaceae</taxon>
        <taxon>Mycobacterium</taxon>
    </lineage>
</organism>
<keyword evidence="9" id="KW-1185">Reference proteome</keyword>
<keyword evidence="3 7" id="KW-0479">Metal-binding</keyword>
<evidence type="ECO:0000256" key="5">
    <source>
        <dbReference type="ARBA" id="ARBA00024993"/>
    </source>
</evidence>
<keyword evidence="4 7" id="KW-0862">Zinc</keyword>
<comment type="cofactor">
    <cofactor evidence="7">
        <name>Zn(2+)</name>
        <dbReference type="ChEBI" id="CHEBI:29105"/>
    </cofactor>
    <text evidence="7">Binds 1 zinc ion per subunit.</text>
</comment>
<evidence type="ECO:0000256" key="4">
    <source>
        <dbReference type="ARBA" id="ARBA00022833"/>
    </source>
</evidence>
<feature type="binding site" evidence="7">
    <location>
        <position position="98"/>
    </location>
    <ligand>
        <name>Zn(2+)</name>
        <dbReference type="ChEBI" id="CHEBI:29105"/>
    </ligand>
</feature>